<evidence type="ECO:0000313" key="2">
    <source>
        <dbReference type="Proteomes" id="UP000184480"/>
    </source>
</evidence>
<accession>A0A1M5J0J5</accession>
<dbReference type="Proteomes" id="UP000184480">
    <property type="component" value="Unassembled WGS sequence"/>
</dbReference>
<evidence type="ECO:0000313" key="1">
    <source>
        <dbReference type="EMBL" id="SHG34062.1"/>
    </source>
</evidence>
<protein>
    <submittedName>
        <fullName evidence="1">Uncharacterized protein</fullName>
    </submittedName>
</protein>
<dbReference type="STRING" id="1346286.SAMN05444362_12177"/>
<organism evidence="1 2">
    <name type="scientific">Dysgonomonas macrotermitis</name>
    <dbReference type="NCBI Taxonomy" id="1346286"/>
    <lineage>
        <taxon>Bacteria</taxon>
        <taxon>Pseudomonadati</taxon>
        <taxon>Bacteroidota</taxon>
        <taxon>Bacteroidia</taxon>
        <taxon>Bacteroidales</taxon>
        <taxon>Dysgonomonadaceae</taxon>
        <taxon>Dysgonomonas</taxon>
    </lineage>
</organism>
<dbReference type="AlphaFoldDB" id="A0A1M5J0J5"/>
<reference evidence="2" key="1">
    <citation type="submission" date="2016-11" db="EMBL/GenBank/DDBJ databases">
        <authorList>
            <person name="Varghese N."/>
            <person name="Submissions S."/>
        </authorList>
    </citation>
    <scope>NUCLEOTIDE SEQUENCE [LARGE SCALE GENOMIC DNA]</scope>
    <source>
        <strain evidence="2">DSM 27370</strain>
    </source>
</reference>
<dbReference type="EMBL" id="FQUC01000021">
    <property type="protein sequence ID" value="SHG34062.1"/>
    <property type="molecule type" value="Genomic_DNA"/>
</dbReference>
<gene>
    <name evidence="1" type="ORF">SAMN05444362_12177</name>
</gene>
<keyword evidence="2" id="KW-1185">Reference proteome</keyword>
<name>A0A1M5J0J5_9BACT</name>
<dbReference type="RefSeq" id="WP_062184377.1">
    <property type="nucleotide sequence ID" value="NZ_BBXL01000026.1"/>
</dbReference>
<sequence length="138" mass="16393">MLTLSFGKSTSPRYNNAIKLADKFSLVEKSENVITVTLPVKEVFEKWEHFNTLFWMVVDWKETVLSYEGMNYQSHIDKTRIFYALQNSHWKWMSYVEERISKVYNTTLEELDISNLDTQNIDDTTADLLIDLYTFNKE</sequence>
<proteinExistence type="predicted"/>
<dbReference type="OrthoDB" id="9994200at2"/>